<organism evidence="3 4">
    <name type="scientific">Seiridium cardinale</name>
    <dbReference type="NCBI Taxonomy" id="138064"/>
    <lineage>
        <taxon>Eukaryota</taxon>
        <taxon>Fungi</taxon>
        <taxon>Dikarya</taxon>
        <taxon>Ascomycota</taxon>
        <taxon>Pezizomycotina</taxon>
        <taxon>Sordariomycetes</taxon>
        <taxon>Xylariomycetidae</taxon>
        <taxon>Amphisphaeriales</taxon>
        <taxon>Sporocadaceae</taxon>
        <taxon>Seiridium</taxon>
    </lineage>
</organism>
<feature type="transmembrane region" description="Helical" evidence="2">
    <location>
        <begin position="97"/>
        <end position="122"/>
    </location>
</feature>
<evidence type="ECO:0000313" key="4">
    <source>
        <dbReference type="Proteomes" id="UP001465668"/>
    </source>
</evidence>
<keyword evidence="2" id="KW-0812">Transmembrane</keyword>
<dbReference type="Proteomes" id="UP001465668">
    <property type="component" value="Unassembled WGS sequence"/>
</dbReference>
<keyword evidence="2" id="KW-0472">Membrane</keyword>
<keyword evidence="4" id="KW-1185">Reference proteome</keyword>
<dbReference type="EMBL" id="JARVKM010000085">
    <property type="protein sequence ID" value="KAK9770806.1"/>
    <property type="molecule type" value="Genomic_DNA"/>
</dbReference>
<accession>A0ABR2XAI2</accession>
<protein>
    <submittedName>
        <fullName evidence="3">Uncharacterized protein</fullName>
    </submittedName>
</protein>
<feature type="compositionally biased region" description="Basic and acidic residues" evidence="1">
    <location>
        <begin position="12"/>
        <end position="27"/>
    </location>
</feature>
<evidence type="ECO:0000313" key="3">
    <source>
        <dbReference type="EMBL" id="KAK9770806.1"/>
    </source>
</evidence>
<evidence type="ECO:0000256" key="2">
    <source>
        <dbReference type="SAM" id="Phobius"/>
    </source>
</evidence>
<reference evidence="3 4" key="1">
    <citation type="submission" date="2024-02" db="EMBL/GenBank/DDBJ databases">
        <title>First draft genome assembly of two strains of Seiridium cardinale.</title>
        <authorList>
            <person name="Emiliani G."/>
            <person name="Scali E."/>
        </authorList>
    </citation>
    <scope>NUCLEOTIDE SEQUENCE [LARGE SCALE GENOMIC DNA]</scope>
    <source>
        <strain evidence="3 4">BM-138-000479</strain>
    </source>
</reference>
<gene>
    <name evidence="3" type="ORF">SCAR479_12483</name>
</gene>
<comment type="caution">
    <text evidence="3">The sequence shown here is derived from an EMBL/GenBank/DDBJ whole genome shotgun (WGS) entry which is preliminary data.</text>
</comment>
<feature type="region of interest" description="Disordered" evidence="1">
    <location>
        <begin position="1"/>
        <end position="55"/>
    </location>
</feature>
<keyword evidence="2" id="KW-1133">Transmembrane helix</keyword>
<name>A0ABR2XAI2_9PEZI</name>
<sequence length="131" mass="14954">MSSRSSSRTRMSKAEGADPDVSIKPEVDSETDDNQRRKQTLPQYEPNLAPLCRDPRHAPYQYHTFENLEAPYVVSSNMSSDRDDEERWSQHGRSEPVLTVVVCSVMLCGILYLISSSVYSYWTCARLVSRC</sequence>
<proteinExistence type="predicted"/>
<evidence type="ECO:0000256" key="1">
    <source>
        <dbReference type="SAM" id="MobiDB-lite"/>
    </source>
</evidence>